<proteinExistence type="predicted"/>
<dbReference type="EMBL" id="CM031829">
    <property type="protein sequence ID" value="KAG6714244.1"/>
    <property type="molecule type" value="Genomic_DNA"/>
</dbReference>
<sequence>MNENARAEFSFRRVRGLRSIFKFHRSVAEFDSTIQLFGQTQSLPELQVIPTLFQHSLKEPEDETVANLDHIFGLEPLKITSPSSNANDVALALRVLEGCCLLHSGSTVLAYHHNAIQLLRFQALLHFHPSTEGWTCHNHRQSYLSLNRSLNGEET</sequence>
<dbReference type="Proteomes" id="UP000811246">
    <property type="component" value="Chromosome 5"/>
</dbReference>
<dbReference type="PANTHER" id="PTHR34065:SF1">
    <property type="entry name" value="CELL DIVISION CONTROL PROTEIN 14"/>
    <property type="match status" value="1"/>
</dbReference>
<dbReference type="PANTHER" id="PTHR34065">
    <property type="entry name" value="CELL DIVISION CONTROL PROTEIN 14"/>
    <property type="match status" value="1"/>
</dbReference>
<dbReference type="AlphaFoldDB" id="A0A922F191"/>
<protein>
    <submittedName>
        <fullName evidence="1">Uncharacterized protein</fullName>
    </submittedName>
</protein>
<dbReference type="InterPro" id="IPR012535">
    <property type="entry name" value="Cell_div_Cdc14"/>
</dbReference>
<gene>
    <name evidence="1" type="ORF">I3842_05G194300</name>
</gene>
<evidence type="ECO:0000313" key="2">
    <source>
        <dbReference type="Proteomes" id="UP000811246"/>
    </source>
</evidence>
<accession>A0A922F191</accession>
<reference evidence="1" key="1">
    <citation type="submission" date="2021-01" db="EMBL/GenBank/DDBJ databases">
        <authorList>
            <person name="Lovell J.T."/>
            <person name="Bentley N."/>
            <person name="Bhattarai G."/>
            <person name="Jenkins J.W."/>
            <person name="Sreedasyam A."/>
            <person name="Alarcon Y."/>
            <person name="Bock C."/>
            <person name="Boston L."/>
            <person name="Carlson J."/>
            <person name="Cervantes K."/>
            <person name="Clermont K."/>
            <person name="Krom N."/>
            <person name="Kubenka K."/>
            <person name="Mamidi S."/>
            <person name="Mattison C."/>
            <person name="Monteros M."/>
            <person name="Pisani C."/>
            <person name="Plott C."/>
            <person name="Rajasekar S."/>
            <person name="Rhein H.S."/>
            <person name="Rohla C."/>
            <person name="Song M."/>
            <person name="Hilaire R.S."/>
            <person name="Shu S."/>
            <person name="Wells L."/>
            <person name="Wang X."/>
            <person name="Webber J."/>
            <person name="Heerema R.J."/>
            <person name="Klein P."/>
            <person name="Conner P."/>
            <person name="Grauke L."/>
            <person name="Grimwood J."/>
            <person name="Schmutz J."/>
            <person name="Randall J.J."/>
        </authorList>
    </citation>
    <scope>NUCLEOTIDE SEQUENCE</scope>
    <source>
        <tissue evidence="1">Leaf</tissue>
    </source>
</reference>
<name>A0A922F191_CARIL</name>
<organism evidence="1 2">
    <name type="scientific">Carya illinoinensis</name>
    <name type="common">Pecan</name>
    <dbReference type="NCBI Taxonomy" id="32201"/>
    <lineage>
        <taxon>Eukaryota</taxon>
        <taxon>Viridiplantae</taxon>
        <taxon>Streptophyta</taxon>
        <taxon>Embryophyta</taxon>
        <taxon>Tracheophyta</taxon>
        <taxon>Spermatophyta</taxon>
        <taxon>Magnoliopsida</taxon>
        <taxon>eudicotyledons</taxon>
        <taxon>Gunneridae</taxon>
        <taxon>Pentapetalae</taxon>
        <taxon>rosids</taxon>
        <taxon>fabids</taxon>
        <taxon>Fagales</taxon>
        <taxon>Juglandaceae</taxon>
        <taxon>Carya</taxon>
    </lineage>
</organism>
<evidence type="ECO:0000313" key="1">
    <source>
        <dbReference type="EMBL" id="KAG6714244.1"/>
    </source>
</evidence>
<dbReference type="OrthoDB" id="5357220at2759"/>
<comment type="caution">
    <text evidence="1">The sequence shown here is derived from an EMBL/GenBank/DDBJ whole genome shotgun (WGS) entry which is preliminary data.</text>
</comment>